<feature type="domain" description="Glycosyl hydrolase family 13 catalytic" evidence="13">
    <location>
        <begin position="357"/>
        <end position="698"/>
    </location>
</feature>
<dbReference type="UniPathway" id="UPA00164"/>
<dbReference type="CDD" id="cd11322">
    <property type="entry name" value="AmyAc_Glg_BE"/>
    <property type="match status" value="1"/>
</dbReference>
<dbReference type="Pfam" id="PF00128">
    <property type="entry name" value="Alpha-amylase"/>
    <property type="match status" value="1"/>
</dbReference>
<dbReference type="InterPro" id="IPR014756">
    <property type="entry name" value="Ig_E-set"/>
</dbReference>
<dbReference type="InterPro" id="IPR017853">
    <property type="entry name" value="GH"/>
</dbReference>
<dbReference type="GO" id="GO:0004553">
    <property type="term" value="F:hydrolase activity, hydrolyzing O-glycosyl compounds"/>
    <property type="evidence" value="ECO:0007669"/>
    <property type="project" value="InterPro"/>
</dbReference>
<dbReference type="NCBIfam" id="NF008967">
    <property type="entry name" value="PRK12313.1"/>
    <property type="match status" value="1"/>
</dbReference>
<dbReference type="InterPro" id="IPR013780">
    <property type="entry name" value="Glyco_hydro_b"/>
</dbReference>
<dbReference type="Gene3D" id="2.60.40.10">
    <property type="entry name" value="Immunoglobulins"/>
    <property type="match status" value="1"/>
</dbReference>
<dbReference type="GO" id="GO:0005978">
    <property type="term" value="P:glycogen biosynthetic process"/>
    <property type="evidence" value="ECO:0007669"/>
    <property type="project" value="UniProtKB-UniRule"/>
</dbReference>
<keyword evidence="7 10" id="KW-0808">Transferase</keyword>
<feature type="active site" description="Nucleophile" evidence="10 11">
    <location>
        <position position="516"/>
    </location>
</feature>
<dbReference type="SUPFAM" id="SSF51445">
    <property type="entry name" value="(Trans)glycosidases"/>
    <property type="match status" value="1"/>
</dbReference>
<dbReference type="Pfam" id="PF02806">
    <property type="entry name" value="Alpha-amylase_C"/>
    <property type="match status" value="1"/>
</dbReference>
<evidence type="ECO:0000256" key="9">
    <source>
        <dbReference type="ARBA" id="ARBA00023277"/>
    </source>
</evidence>
<keyword evidence="15" id="KW-1185">Reference proteome</keyword>
<feature type="active site" description="Proton donor" evidence="10 11">
    <location>
        <position position="569"/>
    </location>
</feature>
<evidence type="ECO:0000256" key="3">
    <source>
        <dbReference type="ARBA" id="ARBA00004964"/>
    </source>
</evidence>
<dbReference type="InterPro" id="IPR004193">
    <property type="entry name" value="Glyco_hydro_13_N"/>
</dbReference>
<comment type="pathway">
    <text evidence="3 10">Glycan biosynthesis; glycogen biosynthesis.</text>
</comment>
<dbReference type="FunFam" id="2.60.40.1180:FF:000002">
    <property type="entry name" value="1,4-alpha-glucan branching enzyme GlgB"/>
    <property type="match status" value="1"/>
</dbReference>
<dbReference type="SMART" id="SM00642">
    <property type="entry name" value="Aamy"/>
    <property type="match status" value="1"/>
</dbReference>
<feature type="compositionally biased region" description="Low complexity" evidence="12">
    <location>
        <begin position="78"/>
        <end position="104"/>
    </location>
</feature>
<feature type="compositionally biased region" description="Basic residues" evidence="12">
    <location>
        <begin position="131"/>
        <end position="143"/>
    </location>
</feature>
<dbReference type="NCBIfam" id="NF003811">
    <property type="entry name" value="PRK05402.1"/>
    <property type="match status" value="1"/>
</dbReference>
<dbReference type="HAMAP" id="MF_00685">
    <property type="entry name" value="GlgB"/>
    <property type="match status" value="1"/>
</dbReference>
<dbReference type="InterPro" id="IPR013783">
    <property type="entry name" value="Ig-like_fold"/>
</dbReference>
<dbReference type="InterPro" id="IPR006407">
    <property type="entry name" value="GlgB"/>
</dbReference>
<proteinExistence type="inferred from homology"/>
<dbReference type="NCBIfam" id="TIGR01515">
    <property type="entry name" value="branching_enzym"/>
    <property type="match status" value="1"/>
</dbReference>
<protein>
    <recommendedName>
        <fullName evidence="10">1,4-alpha-glucan branching enzyme GlgB</fullName>
        <ecNumber evidence="10">2.4.1.18</ecNumber>
    </recommendedName>
    <alternativeName>
        <fullName evidence="10">1,4-alpha-D-glucan:1,4-alpha-D-glucan 6-glucosyl-transferase</fullName>
    </alternativeName>
    <alternativeName>
        <fullName evidence="10">Alpha-(1-&gt;4)-glucan branching enzyme</fullName>
    </alternativeName>
    <alternativeName>
        <fullName evidence="10">Glycogen branching enzyme</fullName>
        <shortName evidence="10">BE</shortName>
    </alternativeName>
</protein>
<comment type="similarity">
    <text evidence="4 10">Belongs to the glycosyl hydrolase 13 family. GlgB subfamily.</text>
</comment>
<evidence type="ECO:0000313" key="15">
    <source>
        <dbReference type="Proteomes" id="UP000198510"/>
    </source>
</evidence>
<sequence>MPDKKPDSKKVAKEVKPKLTPDKKPAATKAATQSASAQAKPTSTKAKASAPSAKAEPAPAKTEAAAAPVKKAAPKPKAPAQKAPAAESKAVEAPKATKPVAAKPAAKKAKASATPAKQGASAAAATSAKPAAKKSATKAKKAPKATSTSASVSQEEDKNAMNSSTDISLESGADTHATPAKPENVTEVPTGAPTHEVTHAPAQYDLSLLTDMDIHLFREGRHFKLYEKLGAHIMEHNGVKGTYFAVWAPNAHYVSVIGDFNNWDAGAHPMGGRQDDDSGIWEVFIPEVQHGSLYKYHIASKYNGYTVDKTDPYAFWREIPPGTASIVWDMAYDWNDQAWMQERDARAGQSQPMSVYEMHLGSWKRVPEEGFRSLSYRELAAQLPAYLKEMGFTHVEFMPIMEHPFHGSWGYQVTGYYAVSSRYGTPQDFMYLVDALHKEGIGVILDWVPSHFPTDLHGPIYFDGTHLFEHADPREGYHPDWNSAIFNYGRNEVKAFLISNALFWLDKYHADGLRVDAVASMLYRDYSRKEGEWIPNKYGGRENLEAIQFLQEFNVAVYENFPSVHTIAEESTAYAGVSHPTYNGGLGFGMKWMMGWMHDTLSYFKEDPINRSHHHNTITFSTVYGFSENFMLPLSHDEVVYGKQPLIYKMPGDDWQKFANLRNLYGYMYGHPGTKLLFMGAEFGDTSEWNHDGTLNWHLLEYDNHKGLRNWLKDVNKVYQQEKALYELPFDPSGFEWVDISDHNNSVIAFLRKSKDGAEKIMVVCNFTPVPRDNYRLGSPEAGTWTELLNSDNHDYGGSGVNNPYPIHTEAINKHGRPHSLSLTLSPLGVSYLKFQAD</sequence>
<dbReference type="RefSeq" id="WP_176956134.1">
    <property type="nucleotide sequence ID" value="NZ_FNFO01000009.1"/>
</dbReference>
<dbReference type="EMBL" id="FNFO01000009">
    <property type="protein sequence ID" value="SDL90821.1"/>
    <property type="molecule type" value="Genomic_DNA"/>
</dbReference>
<dbReference type="STRING" id="1075417.SAMN05421823_1092"/>
<dbReference type="InterPro" id="IPR006048">
    <property type="entry name" value="A-amylase/branching_C"/>
</dbReference>
<dbReference type="Gene3D" id="3.20.20.80">
    <property type="entry name" value="Glycosidases"/>
    <property type="match status" value="1"/>
</dbReference>
<evidence type="ECO:0000256" key="4">
    <source>
        <dbReference type="ARBA" id="ARBA00009000"/>
    </source>
</evidence>
<dbReference type="PIRSF" id="PIRSF000463">
    <property type="entry name" value="GlgB"/>
    <property type="match status" value="1"/>
</dbReference>
<feature type="compositionally biased region" description="Low complexity" evidence="12">
    <location>
        <begin position="111"/>
        <end position="130"/>
    </location>
</feature>
<dbReference type="CDD" id="cd02855">
    <property type="entry name" value="E_set_GBE_prok_N"/>
    <property type="match status" value="1"/>
</dbReference>
<keyword evidence="8 10" id="KW-0320">Glycogen biosynthesis</keyword>
<evidence type="ECO:0000256" key="1">
    <source>
        <dbReference type="ARBA" id="ARBA00000826"/>
    </source>
</evidence>
<evidence type="ECO:0000259" key="13">
    <source>
        <dbReference type="SMART" id="SM00642"/>
    </source>
</evidence>
<dbReference type="FunFam" id="3.20.20.80:FF:000003">
    <property type="entry name" value="1,4-alpha-glucan branching enzyme GlgB"/>
    <property type="match status" value="1"/>
</dbReference>
<comment type="subunit">
    <text evidence="10">Monomer.</text>
</comment>
<comment type="catalytic activity">
    <reaction evidence="1 10">
        <text>Transfers a segment of a (1-&gt;4)-alpha-D-glucan chain to a primary hydroxy group in a similar glucan chain.</text>
        <dbReference type="EC" id="2.4.1.18"/>
    </reaction>
</comment>
<comment type="function">
    <text evidence="2 10">Catalyzes the formation of the alpha-1,6-glucosidic linkages in glycogen by scission of a 1,4-alpha-linked oligosaccharide from growing alpha-1,4-glucan chains and the subsequent attachment of the oligosaccharide to the alpha-1,6 position.</text>
</comment>
<dbReference type="InterPro" id="IPR044143">
    <property type="entry name" value="GlgB_N_E_set_prok"/>
</dbReference>
<evidence type="ECO:0000256" key="10">
    <source>
        <dbReference type="HAMAP-Rule" id="MF_00685"/>
    </source>
</evidence>
<evidence type="ECO:0000256" key="12">
    <source>
        <dbReference type="SAM" id="MobiDB-lite"/>
    </source>
</evidence>
<feature type="region of interest" description="Disordered" evidence="12">
    <location>
        <begin position="1"/>
        <end position="196"/>
    </location>
</feature>
<dbReference type="FunFam" id="2.60.40.10:FF:000169">
    <property type="entry name" value="1,4-alpha-glucan branching enzyme GlgB"/>
    <property type="match status" value="1"/>
</dbReference>
<dbReference type="SUPFAM" id="SSF51011">
    <property type="entry name" value="Glycosyl hydrolase domain"/>
    <property type="match status" value="1"/>
</dbReference>
<evidence type="ECO:0000256" key="8">
    <source>
        <dbReference type="ARBA" id="ARBA00023056"/>
    </source>
</evidence>
<feature type="compositionally biased region" description="Basic and acidic residues" evidence="12">
    <location>
        <begin position="1"/>
        <end position="25"/>
    </location>
</feature>
<dbReference type="Gene3D" id="2.60.40.1180">
    <property type="entry name" value="Golgi alpha-mannosidase II"/>
    <property type="match status" value="1"/>
</dbReference>
<feature type="compositionally biased region" description="Low complexity" evidence="12">
    <location>
        <begin position="27"/>
        <end position="71"/>
    </location>
</feature>
<evidence type="ECO:0000256" key="6">
    <source>
        <dbReference type="ARBA" id="ARBA00022676"/>
    </source>
</evidence>
<evidence type="ECO:0000256" key="11">
    <source>
        <dbReference type="PIRSR" id="PIRSR000463-1"/>
    </source>
</evidence>
<evidence type="ECO:0000256" key="7">
    <source>
        <dbReference type="ARBA" id="ARBA00022679"/>
    </source>
</evidence>
<evidence type="ECO:0000256" key="2">
    <source>
        <dbReference type="ARBA" id="ARBA00002953"/>
    </source>
</evidence>
<dbReference type="Proteomes" id="UP000198510">
    <property type="component" value="Unassembled WGS sequence"/>
</dbReference>
<accession>A0A1G9NWT6</accession>
<dbReference type="AlphaFoldDB" id="A0A1G9NWT6"/>
<name>A0A1G9NWT6_9BACT</name>
<organism evidence="14 15">
    <name type="scientific">Catalinimonas alkaloidigena</name>
    <dbReference type="NCBI Taxonomy" id="1075417"/>
    <lineage>
        <taxon>Bacteria</taxon>
        <taxon>Pseudomonadati</taxon>
        <taxon>Bacteroidota</taxon>
        <taxon>Cytophagia</taxon>
        <taxon>Cytophagales</taxon>
        <taxon>Catalimonadaceae</taxon>
        <taxon>Catalinimonas</taxon>
    </lineage>
</organism>
<dbReference type="InterPro" id="IPR006047">
    <property type="entry name" value="GH13_cat_dom"/>
</dbReference>
<dbReference type="GO" id="GO:0043169">
    <property type="term" value="F:cation binding"/>
    <property type="evidence" value="ECO:0007669"/>
    <property type="project" value="InterPro"/>
</dbReference>
<dbReference type="PANTHER" id="PTHR43651">
    <property type="entry name" value="1,4-ALPHA-GLUCAN-BRANCHING ENZYME"/>
    <property type="match status" value="1"/>
</dbReference>
<dbReference type="EC" id="2.4.1.18" evidence="10"/>
<dbReference type="GO" id="GO:0005829">
    <property type="term" value="C:cytosol"/>
    <property type="evidence" value="ECO:0007669"/>
    <property type="project" value="TreeGrafter"/>
</dbReference>
<evidence type="ECO:0000256" key="5">
    <source>
        <dbReference type="ARBA" id="ARBA00022600"/>
    </source>
</evidence>
<dbReference type="GO" id="GO:0003844">
    <property type="term" value="F:1,4-alpha-glucan branching enzyme activity"/>
    <property type="evidence" value="ECO:0007669"/>
    <property type="project" value="UniProtKB-UniRule"/>
</dbReference>
<dbReference type="Pfam" id="PF02922">
    <property type="entry name" value="CBM_48"/>
    <property type="match status" value="1"/>
</dbReference>
<reference evidence="14 15" key="1">
    <citation type="submission" date="2016-10" db="EMBL/GenBank/DDBJ databases">
        <authorList>
            <person name="de Groot N.N."/>
        </authorList>
    </citation>
    <scope>NUCLEOTIDE SEQUENCE [LARGE SCALE GENOMIC DNA]</scope>
    <source>
        <strain evidence="14 15">DSM 25186</strain>
    </source>
</reference>
<gene>
    <name evidence="10" type="primary">glgB</name>
    <name evidence="14" type="ORF">SAMN05421823_1092</name>
</gene>
<keyword evidence="5 10" id="KW-0321">Glycogen metabolism</keyword>
<dbReference type="PANTHER" id="PTHR43651:SF3">
    <property type="entry name" value="1,4-ALPHA-GLUCAN-BRANCHING ENZYME"/>
    <property type="match status" value="1"/>
</dbReference>
<dbReference type="InterPro" id="IPR037439">
    <property type="entry name" value="Branching_enzy"/>
</dbReference>
<dbReference type="SUPFAM" id="SSF81296">
    <property type="entry name" value="E set domains"/>
    <property type="match status" value="1"/>
</dbReference>
<evidence type="ECO:0000313" key="14">
    <source>
        <dbReference type="EMBL" id="SDL90821.1"/>
    </source>
</evidence>
<keyword evidence="6 10" id="KW-0328">Glycosyltransferase</keyword>
<keyword evidence="9 10" id="KW-0119">Carbohydrate metabolism</keyword>